<sequence>MTLALRPDSADLLPTPPVPLVLPGEDSGGWLCLPALVGKHADLMIRGVAVVEVRLAMLANFGSFWLYISDLSVVVPQLQRICSALCTGKLLSRAIALPPLGYGVSWGARSGFNCYFIVSCFIIAPFFITPSPLDNFSLLGSNPDSTDFWTRQHTRNGLGIDLRPGLSNLCRRWGGQHVSLFVFAHFPGFTIVLVSFSSAFIKSPHTHRVGHRHDLDTSSVHLRTDPFFHTVKRLDLNKQKVTVHSFTGLHNVPLVAVKPFHVLDDGWSLEESTERVVIIGPDCQNEKGDQGCYAQAQREEQDPPGTVMVRVSQPGGFALNRFPGAASLRGLAKNIPGQLKNTSFPATTF</sequence>
<name>A0AAD7MTX6_9AGAR</name>
<organism evidence="2 3">
    <name type="scientific">Mycena maculata</name>
    <dbReference type="NCBI Taxonomy" id="230809"/>
    <lineage>
        <taxon>Eukaryota</taxon>
        <taxon>Fungi</taxon>
        <taxon>Dikarya</taxon>
        <taxon>Basidiomycota</taxon>
        <taxon>Agaricomycotina</taxon>
        <taxon>Agaricomycetes</taxon>
        <taxon>Agaricomycetidae</taxon>
        <taxon>Agaricales</taxon>
        <taxon>Marasmiineae</taxon>
        <taxon>Mycenaceae</taxon>
        <taxon>Mycena</taxon>
    </lineage>
</organism>
<gene>
    <name evidence="2" type="ORF">DFH07DRAFT_780928</name>
</gene>
<dbReference type="AlphaFoldDB" id="A0AAD7MTX6"/>
<accession>A0AAD7MTX6</accession>
<keyword evidence="3" id="KW-1185">Reference proteome</keyword>
<keyword evidence="1" id="KW-0812">Transmembrane</keyword>
<protein>
    <submittedName>
        <fullName evidence="2">Uncharacterized protein</fullName>
    </submittedName>
</protein>
<feature type="transmembrane region" description="Helical" evidence="1">
    <location>
        <begin position="178"/>
        <end position="201"/>
    </location>
</feature>
<dbReference type="EMBL" id="JARJLG010000175">
    <property type="protein sequence ID" value="KAJ7732484.1"/>
    <property type="molecule type" value="Genomic_DNA"/>
</dbReference>
<evidence type="ECO:0000313" key="2">
    <source>
        <dbReference type="EMBL" id="KAJ7732484.1"/>
    </source>
</evidence>
<comment type="caution">
    <text evidence="2">The sequence shown here is derived from an EMBL/GenBank/DDBJ whole genome shotgun (WGS) entry which is preliminary data.</text>
</comment>
<keyword evidence="1" id="KW-0472">Membrane</keyword>
<dbReference type="Proteomes" id="UP001215280">
    <property type="component" value="Unassembled WGS sequence"/>
</dbReference>
<keyword evidence="1" id="KW-1133">Transmembrane helix</keyword>
<proteinExistence type="predicted"/>
<feature type="transmembrane region" description="Helical" evidence="1">
    <location>
        <begin position="112"/>
        <end position="129"/>
    </location>
</feature>
<reference evidence="2" key="1">
    <citation type="submission" date="2023-03" db="EMBL/GenBank/DDBJ databases">
        <title>Massive genome expansion in bonnet fungi (Mycena s.s.) driven by repeated elements and novel gene families across ecological guilds.</title>
        <authorList>
            <consortium name="Lawrence Berkeley National Laboratory"/>
            <person name="Harder C.B."/>
            <person name="Miyauchi S."/>
            <person name="Viragh M."/>
            <person name="Kuo A."/>
            <person name="Thoen E."/>
            <person name="Andreopoulos B."/>
            <person name="Lu D."/>
            <person name="Skrede I."/>
            <person name="Drula E."/>
            <person name="Henrissat B."/>
            <person name="Morin E."/>
            <person name="Kohler A."/>
            <person name="Barry K."/>
            <person name="LaButti K."/>
            <person name="Morin E."/>
            <person name="Salamov A."/>
            <person name="Lipzen A."/>
            <person name="Mereny Z."/>
            <person name="Hegedus B."/>
            <person name="Baldrian P."/>
            <person name="Stursova M."/>
            <person name="Weitz H."/>
            <person name="Taylor A."/>
            <person name="Grigoriev I.V."/>
            <person name="Nagy L.G."/>
            <person name="Martin F."/>
            <person name="Kauserud H."/>
        </authorList>
    </citation>
    <scope>NUCLEOTIDE SEQUENCE</scope>
    <source>
        <strain evidence="2">CBHHK188m</strain>
    </source>
</reference>
<evidence type="ECO:0000256" key="1">
    <source>
        <dbReference type="SAM" id="Phobius"/>
    </source>
</evidence>
<evidence type="ECO:0000313" key="3">
    <source>
        <dbReference type="Proteomes" id="UP001215280"/>
    </source>
</evidence>